<name>W6US91_ECHGR</name>
<feature type="chain" id="PRO_5004882334" description="Chorion class high cysteine protein 12" evidence="1">
    <location>
        <begin position="18"/>
        <end position="680"/>
    </location>
</feature>
<dbReference type="OrthoDB" id="6247131at2759"/>
<proteinExistence type="predicted"/>
<dbReference type="OMA" id="HWMVANT"/>
<keyword evidence="1" id="KW-0732">Signal</keyword>
<organism evidence="2 3">
    <name type="scientific">Echinococcus granulosus</name>
    <name type="common">Hydatid tapeworm</name>
    <dbReference type="NCBI Taxonomy" id="6210"/>
    <lineage>
        <taxon>Eukaryota</taxon>
        <taxon>Metazoa</taxon>
        <taxon>Spiralia</taxon>
        <taxon>Lophotrochozoa</taxon>
        <taxon>Platyhelminthes</taxon>
        <taxon>Cestoda</taxon>
        <taxon>Eucestoda</taxon>
        <taxon>Cyclophyllidea</taxon>
        <taxon>Taeniidae</taxon>
        <taxon>Echinococcus</taxon>
        <taxon>Echinococcus granulosus group</taxon>
    </lineage>
</organism>
<sequence>MKVFVIVIGSLVVGCLAYPKQPTFPSCQSSVCHSGTNTSYGCRDGVCDYTCSKSMCHGFGNAVFPRKGIQEAWGSGALGKQGCYGGNCGYWSGCNNGKCSDFYDFQQCQHVKCVNGSFHGYGCSTGGNCRVVCFIDVCHSVDNYGKMYQPTIPAQQKPAHKDNSHKSGASAKAITEFLDKVNPKDLNTLIESTPNIDELITSLDGEAITAIFKKLPNAINLMKKLKPKTQLYILSKLCSKARYALGSAETKGYDPTGICNKYGNGWQKRGSGRGYGVPAYPKMGGGYGHGSFGQAMYPQPQKPYPPSSVSAMDPRVLQSILTQMPNLNQLLMYVDPMLLQSALMYVPGFGIYASSMDPYALQSMFAGLPNIRDILASMDARLLHWMVANTPNIDAILISINPKIAQTIISYVTSKDNVVKEPEATTSKPASEVPDPANITDPKTIQILLSTVPSIPIHFANILLNKDPGFVQYIIENHQNLPGLLASMNAQTLHYVTAHVPKFGKMLSKMHSNTLKVVFDKLPNTTTYLADMDPEVVRAIVAKLPSLSKYAPTEPTTTAPPTTPTSAPKVETIVTVPTTVATEAPIFTDKELEILRSKIPLFDTVLKLMDSKKVAALRVLVPDFSKTLIDLEPKKLKIINSYLSDIKKTLDAVKDALFEAPLSKLKKSGGVFGPLIGLLF</sequence>
<dbReference type="EMBL" id="APAU02000003">
    <property type="protein sequence ID" value="EUB64138.1"/>
    <property type="molecule type" value="Genomic_DNA"/>
</dbReference>
<dbReference type="GeneID" id="36336397"/>
<dbReference type="STRING" id="6210.W6US91"/>
<evidence type="ECO:0000313" key="2">
    <source>
        <dbReference type="EMBL" id="EUB64138.1"/>
    </source>
</evidence>
<evidence type="ECO:0000313" key="3">
    <source>
        <dbReference type="Proteomes" id="UP000019149"/>
    </source>
</evidence>
<gene>
    <name evidence="2" type="ORF">EGR_00682</name>
</gene>
<feature type="signal peptide" evidence="1">
    <location>
        <begin position="1"/>
        <end position="17"/>
    </location>
</feature>
<accession>W6US91</accession>
<protein>
    <recommendedName>
        <fullName evidence="4">Chorion class high cysteine protein 12</fullName>
    </recommendedName>
</protein>
<reference evidence="2 3" key="1">
    <citation type="journal article" date="2013" name="Nat. Genet.">
        <title>The genome of the hydatid tapeworm Echinococcus granulosus.</title>
        <authorList>
            <person name="Zheng H."/>
            <person name="Zhang W."/>
            <person name="Zhang L."/>
            <person name="Zhang Z."/>
            <person name="Li J."/>
            <person name="Lu G."/>
            <person name="Zhu Y."/>
            <person name="Wang Y."/>
            <person name="Huang Y."/>
            <person name="Liu J."/>
            <person name="Kang H."/>
            <person name="Chen J."/>
            <person name="Wang L."/>
            <person name="Chen A."/>
            <person name="Yu S."/>
            <person name="Gao Z."/>
            <person name="Jin L."/>
            <person name="Gu W."/>
            <person name="Wang Z."/>
            <person name="Zhao L."/>
            <person name="Shi B."/>
            <person name="Wen H."/>
            <person name="Lin R."/>
            <person name="Jones M.K."/>
            <person name="Brejova B."/>
            <person name="Vinar T."/>
            <person name="Zhao G."/>
            <person name="McManus D.P."/>
            <person name="Chen Z."/>
            <person name="Zhou Y."/>
            <person name="Wang S."/>
        </authorList>
    </citation>
    <scope>NUCLEOTIDE SEQUENCE [LARGE SCALE GENOMIC DNA]</scope>
</reference>
<dbReference type="RefSeq" id="XP_024355334.1">
    <property type="nucleotide sequence ID" value="XM_024489931.1"/>
</dbReference>
<dbReference type="KEGG" id="egl:EGR_00682"/>
<comment type="caution">
    <text evidence="2">The sequence shown here is derived from an EMBL/GenBank/DDBJ whole genome shotgun (WGS) entry which is preliminary data.</text>
</comment>
<keyword evidence="3" id="KW-1185">Reference proteome</keyword>
<evidence type="ECO:0008006" key="4">
    <source>
        <dbReference type="Google" id="ProtNLM"/>
    </source>
</evidence>
<dbReference type="Proteomes" id="UP000019149">
    <property type="component" value="Unassembled WGS sequence"/>
</dbReference>
<evidence type="ECO:0000256" key="1">
    <source>
        <dbReference type="SAM" id="SignalP"/>
    </source>
</evidence>
<dbReference type="PROSITE" id="PS51257">
    <property type="entry name" value="PROKAR_LIPOPROTEIN"/>
    <property type="match status" value="1"/>
</dbReference>
<dbReference type="AlphaFoldDB" id="W6US91"/>
<dbReference type="CTD" id="36336397"/>